<feature type="compositionally biased region" description="Basic and acidic residues" evidence="1">
    <location>
        <begin position="49"/>
        <end position="58"/>
    </location>
</feature>
<feature type="region of interest" description="Disordered" evidence="1">
    <location>
        <begin position="133"/>
        <end position="159"/>
    </location>
</feature>
<organism evidence="2 3">
    <name type="scientific">Anaeramoeba flamelloides</name>
    <dbReference type="NCBI Taxonomy" id="1746091"/>
    <lineage>
        <taxon>Eukaryota</taxon>
        <taxon>Metamonada</taxon>
        <taxon>Anaeramoebidae</taxon>
        <taxon>Anaeramoeba</taxon>
    </lineage>
</organism>
<feature type="region of interest" description="Disordered" evidence="1">
    <location>
        <begin position="40"/>
        <end position="67"/>
    </location>
</feature>
<accession>A0ABQ8X3F1</accession>
<evidence type="ECO:0000313" key="3">
    <source>
        <dbReference type="Proteomes" id="UP001150062"/>
    </source>
</evidence>
<name>A0ABQ8X3F1_9EUKA</name>
<keyword evidence="3" id="KW-1185">Reference proteome</keyword>
<reference evidence="2" key="1">
    <citation type="submission" date="2022-08" db="EMBL/GenBank/DDBJ databases">
        <title>Novel sulfate-reducing endosymbionts in the free-living metamonad Anaeramoeba.</title>
        <authorList>
            <person name="Jerlstrom-Hultqvist J."/>
            <person name="Cepicka I."/>
            <person name="Gallot-Lavallee L."/>
            <person name="Salas-Leiva D."/>
            <person name="Curtis B.A."/>
            <person name="Zahonova K."/>
            <person name="Pipaliya S."/>
            <person name="Dacks J."/>
            <person name="Roger A.J."/>
        </authorList>
    </citation>
    <scope>NUCLEOTIDE SEQUENCE</scope>
    <source>
        <strain evidence="2">Schooner1</strain>
    </source>
</reference>
<dbReference type="EMBL" id="JAOAOG010000337">
    <property type="protein sequence ID" value="KAJ6227185.1"/>
    <property type="molecule type" value="Genomic_DNA"/>
</dbReference>
<feature type="region of interest" description="Disordered" evidence="1">
    <location>
        <begin position="1"/>
        <end position="25"/>
    </location>
</feature>
<sequence>MTNTTKVLTNIPDNLTKKDQSHNLDDSINRKRFHHEIKINTKDNNQNENSKKIKKEPQDPISNLQTNQSLNVQKVSDSNQKLFVPKNDLNKITRKNTNFSNMNLTPNSTTHNKVQTQKNHQKGKKQLQRLTTNNLHNKQGITKNNNNSRNNTTKKNNNQKDLLLKNFNTIFQQGLKNLNEEFDEGLRLIVHLKNEKEKEEKKFMKTILEIQSNLKVEIKRRIEKITFVMNQSKNLVIETKEFEQI</sequence>
<proteinExistence type="predicted"/>
<gene>
    <name evidence="2" type="ORF">M0813_10092</name>
</gene>
<protein>
    <submittedName>
        <fullName evidence="2">Uncharacterized protein</fullName>
    </submittedName>
</protein>
<comment type="caution">
    <text evidence="2">The sequence shown here is derived from an EMBL/GenBank/DDBJ whole genome shotgun (WGS) entry which is preliminary data.</text>
</comment>
<feature type="compositionally biased region" description="Polar residues" evidence="1">
    <location>
        <begin position="1"/>
        <end position="13"/>
    </location>
</feature>
<dbReference type="Proteomes" id="UP001150062">
    <property type="component" value="Unassembled WGS sequence"/>
</dbReference>
<feature type="compositionally biased region" description="Basic and acidic residues" evidence="1">
    <location>
        <begin position="15"/>
        <end position="25"/>
    </location>
</feature>
<evidence type="ECO:0000313" key="2">
    <source>
        <dbReference type="EMBL" id="KAJ6227185.1"/>
    </source>
</evidence>
<evidence type="ECO:0000256" key="1">
    <source>
        <dbReference type="SAM" id="MobiDB-lite"/>
    </source>
</evidence>
<feature type="compositionally biased region" description="Low complexity" evidence="1">
    <location>
        <begin position="142"/>
        <end position="159"/>
    </location>
</feature>